<proteinExistence type="predicted"/>
<protein>
    <recommendedName>
        <fullName evidence="4">Essential protein Yae1 N-terminal domain-containing protein</fullName>
    </recommendedName>
</protein>
<gene>
    <name evidence="2" type="ORF">HMPREF9444_00131</name>
</gene>
<name>E8LHH0_SUCHY</name>
<evidence type="ECO:0008006" key="4">
    <source>
        <dbReference type="Google" id="ProtNLM"/>
    </source>
</evidence>
<dbReference type="Proteomes" id="UP000018458">
    <property type="component" value="Unassembled WGS sequence"/>
</dbReference>
<dbReference type="EMBL" id="AEVO01000007">
    <property type="protein sequence ID" value="EFY07977.1"/>
    <property type="molecule type" value="Genomic_DNA"/>
</dbReference>
<accession>E8LHH0</accession>
<comment type="caution">
    <text evidence="2">The sequence shown here is derived from an EMBL/GenBank/DDBJ whole genome shotgun (WGS) entry which is preliminary data.</text>
</comment>
<reference evidence="2 3" key="1">
    <citation type="submission" date="2011-01" db="EMBL/GenBank/DDBJ databases">
        <authorList>
            <person name="Weinstock G."/>
            <person name="Sodergren E."/>
            <person name="Clifton S."/>
            <person name="Fulton L."/>
            <person name="Fulton B."/>
            <person name="Courtney L."/>
            <person name="Fronick C."/>
            <person name="Harrison M."/>
            <person name="Strong C."/>
            <person name="Farmer C."/>
            <person name="Delahaunty K."/>
            <person name="Markovic C."/>
            <person name="Hall O."/>
            <person name="Minx P."/>
            <person name="Tomlinson C."/>
            <person name="Mitreva M."/>
            <person name="Hou S."/>
            <person name="Chen J."/>
            <person name="Wollam A."/>
            <person name="Pepin K.H."/>
            <person name="Johnson M."/>
            <person name="Bhonagiri V."/>
            <person name="Zhang X."/>
            <person name="Suruliraj S."/>
            <person name="Warren W."/>
            <person name="Chinwalla A."/>
            <person name="Mardis E.R."/>
            <person name="Wilson R.K."/>
        </authorList>
    </citation>
    <scope>NUCLEOTIDE SEQUENCE [LARGE SCALE GENOMIC DNA]</scope>
    <source>
        <strain evidence="3">DSM 22608 / JCM 16073 / KCTC 15190 / YIT 12066</strain>
    </source>
</reference>
<sequence>AEGHAEGLAEGRAEGRAEGLVEGRAEGRAEGLAEGLAKGAQKTLLQNIKGLLNFGIDECSIKKALNCTDEQIREAKAN</sequence>
<dbReference type="AlphaFoldDB" id="E8LHH0"/>
<dbReference type="HOGENOM" id="CLU_2611993_0_0_6"/>
<keyword evidence="3" id="KW-1185">Reference proteome</keyword>
<evidence type="ECO:0000313" key="3">
    <source>
        <dbReference type="Proteomes" id="UP000018458"/>
    </source>
</evidence>
<feature type="region of interest" description="Disordered" evidence="1">
    <location>
        <begin position="1"/>
        <end position="24"/>
    </location>
</feature>
<evidence type="ECO:0000256" key="1">
    <source>
        <dbReference type="SAM" id="MobiDB-lite"/>
    </source>
</evidence>
<organism evidence="2 3">
    <name type="scientific">Succinatimonas hippei (strain DSM 22608 / JCM 16073 / KCTC 15190 / YIT 12066)</name>
    <dbReference type="NCBI Taxonomy" id="762983"/>
    <lineage>
        <taxon>Bacteria</taxon>
        <taxon>Pseudomonadati</taxon>
        <taxon>Pseudomonadota</taxon>
        <taxon>Gammaproteobacteria</taxon>
        <taxon>Aeromonadales</taxon>
        <taxon>Succinivibrionaceae</taxon>
        <taxon>Succinatimonas</taxon>
    </lineage>
</organism>
<evidence type="ECO:0000313" key="2">
    <source>
        <dbReference type="EMBL" id="EFY07977.1"/>
    </source>
</evidence>
<feature type="non-terminal residue" evidence="2">
    <location>
        <position position="1"/>
    </location>
</feature>